<dbReference type="RefSeq" id="WP_179751652.1">
    <property type="nucleotide sequence ID" value="NZ_JACCBU010000001.1"/>
</dbReference>
<organism evidence="6 7">
    <name type="scientific">Microlunatus parietis</name>
    <dbReference type="NCBI Taxonomy" id="682979"/>
    <lineage>
        <taxon>Bacteria</taxon>
        <taxon>Bacillati</taxon>
        <taxon>Actinomycetota</taxon>
        <taxon>Actinomycetes</taxon>
        <taxon>Propionibacteriales</taxon>
        <taxon>Propionibacteriaceae</taxon>
        <taxon>Microlunatus</taxon>
    </lineage>
</organism>
<keyword evidence="2" id="KW-0732">Signal</keyword>
<comment type="caution">
    <text evidence="6">The sequence shown here is derived from an EMBL/GenBank/DDBJ whole genome shotgun (WGS) entry which is preliminary data.</text>
</comment>
<proteinExistence type="inferred from homology"/>
<evidence type="ECO:0000256" key="2">
    <source>
        <dbReference type="ARBA" id="ARBA00022729"/>
    </source>
</evidence>
<dbReference type="PROSITE" id="PS00523">
    <property type="entry name" value="SULFATASE_1"/>
    <property type="match status" value="1"/>
</dbReference>
<evidence type="ECO:0000313" key="7">
    <source>
        <dbReference type="Proteomes" id="UP000569914"/>
    </source>
</evidence>
<dbReference type="InterPro" id="IPR024607">
    <property type="entry name" value="Sulfatase_CS"/>
</dbReference>
<dbReference type="EMBL" id="JACCBU010000001">
    <property type="protein sequence ID" value="NYE71483.1"/>
    <property type="molecule type" value="Genomic_DNA"/>
</dbReference>
<gene>
    <name evidence="6" type="ORF">BKA15_002812</name>
</gene>
<accession>A0A7Y9I7D9</accession>
<dbReference type="PANTHER" id="PTHR43108:SF6">
    <property type="entry name" value="N-SULPHOGLUCOSAMINE SULPHOHYDROLASE"/>
    <property type="match status" value="1"/>
</dbReference>
<reference evidence="6 7" key="1">
    <citation type="submission" date="2020-07" db="EMBL/GenBank/DDBJ databases">
        <title>Sequencing the genomes of 1000 actinobacteria strains.</title>
        <authorList>
            <person name="Klenk H.-P."/>
        </authorList>
    </citation>
    <scope>NUCLEOTIDE SEQUENCE [LARGE SCALE GENOMIC DNA]</scope>
    <source>
        <strain evidence="6 7">DSM 22083</strain>
    </source>
</reference>
<evidence type="ECO:0000256" key="4">
    <source>
        <dbReference type="ARBA" id="ARBA00023180"/>
    </source>
</evidence>
<evidence type="ECO:0000313" key="6">
    <source>
        <dbReference type="EMBL" id="NYE71483.1"/>
    </source>
</evidence>
<keyword evidence="3" id="KW-0378">Hydrolase</keyword>
<dbReference type="PANTHER" id="PTHR43108">
    <property type="entry name" value="N-ACETYLGLUCOSAMINE-6-SULFATASE FAMILY MEMBER"/>
    <property type="match status" value="1"/>
</dbReference>
<dbReference type="Proteomes" id="UP000569914">
    <property type="component" value="Unassembled WGS sequence"/>
</dbReference>
<sequence>MDHAARRPNLIMIMSDDHAAHAIGSYGSRINRTPHLDRIAAAGMRFDNCFCTNAICTPSRAAILTGEYSHVNGVRTLFDTLDNTRPQLQKDLRKAGYQTALVGKWHLGHTPENEPAGFDYWRVLPGQGDYHDPELIGPDGAQRHPGYVTDIITDLSLGWLDRRDPTKPFLMMINHKAPHRPWDPDTKHATLYDDVDIPEPEMFADDHDGRAAVLAGVKMSMADLTERDLKQPVPHGLSAEEERSWRYQRYIKDYLRCIASVDRNVGRVLDWVEEQGLTDETVIIYTSDQGFFLGDHGWYDKRLTYEESLRMPLLVSYPPLITPGSVCTDLVTNLDFAPTLLDLAGAPLPERLQGYSLTDSLAGRPPAEPQTCVYHRYWEHLSEPHAVPAQLGVRTERYKLICYLEPAPGGTGYQASEFELYDLDLDAAELVNLYNAPEYAAVAQDLIGQLRQRQLEVDDRDLVAGLP</sequence>
<keyword evidence="4" id="KW-0325">Glycoprotein</keyword>
<dbReference type="GO" id="GO:0016787">
    <property type="term" value="F:hydrolase activity"/>
    <property type="evidence" value="ECO:0007669"/>
    <property type="project" value="UniProtKB-KW"/>
</dbReference>
<comment type="similarity">
    <text evidence="1">Belongs to the sulfatase family.</text>
</comment>
<name>A0A7Y9I7D9_9ACTN</name>
<dbReference type="InterPro" id="IPR000917">
    <property type="entry name" value="Sulfatase_N"/>
</dbReference>
<dbReference type="CDD" id="cd16031">
    <property type="entry name" value="G6S_like"/>
    <property type="match status" value="1"/>
</dbReference>
<evidence type="ECO:0000256" key="3">
    <source>
        <dbReference type="ARBA" id="ARBA00022801"/>
    </source>
</evidence>
<dbReference type="Gene3D" id="3.40.720.10">
    <property type="entry name" value="Alkaline Phosphatase, subunit A"/>
    <property type="match status" value="1"/>
</dbReference>
<evidence type="ECO:0000259" key="5">
    <source>
        <dbReference type="Pfam" id="PF00884"/>
    </source>
</evidence>
<dbReference type="Pfam" id="PF00884">
    <property type="entry name" value="Sulfatase"/>
    <property type="match status" value="1"/>
</dbReference>
<dbReference type="SUPFAM" id="SSF53649">
    <property type="entry name" value="Alkaline phosphatase-like"/>
    <property type="match status" value="1"/>
</dbReference>
<feature type="domain" description="Sulfatase N-terminal" evidence="5">
    <location>
        <begin position="8"/>
        <end position="346"/>
    </location>
</feature>
<dbReference type="AlphaFoldDB" id="A0A7Y9I7D9"/>
<keyword evidence="7" id="KW-1185">Reference proteome</keyword>
<protein>
    <submittedName>
        <fullName evidence="6">Arylsulfatase A-like enzyme</fullName>
    </submittedName>
</protein>
<dbReference type="InterPro" id="IPR017850">
    <property type="entry name" value="Alkaline_phosphatase_core_sf"/>
</dbReference>
<evidence type="ECO:0000256" key="1">
    <source>
        <dbReference type="ARBA" id="ARBA00008779"/>
    </source>
</evidence>
<dbReference type="PROSITE" id="PS00149">
    <property type="entry name" value="SULFATASE_2"/>
    <property type="match status" value="1"/>
</dbReference>